<dbReference type="Gene3D" id="1.10.10.1150">
    <property type="entry name" value="Coenzyme PQQ synthesis protein D (PqqD)"/>
    <property type="match status" value="1"/>
</dbReference>
<evidence type="ECO:0008006" key="3">
    <source>
        <dbReference type="Google" id="ProtNLM"/>
    </source>
</evidence>
<organism evidence="1 2">
    <name type="scientific">Pedococcus badiiscoriae</name>
    <dbReference type="NCBI Taxonomy" id="642776"/>
    <lineage>
        <taxon>Bacteria</taxon>
        <taxon>Bacillati</taxon>
        <taxon>Actinomycetota</taxon>
        <taxon>Actinomycetes</taxon>
        <taxon>Micrococcales</taxon>
        <taxon>Intrasporangiaceae</taxon>
        <taxon>Pedococcus</taxon>
    </lineage>
</organism>
<name>A0A852WFK5_9MICO</name>
<gene>
    <name evidence="1" type="ORF">BJ986_002036</name>
</gene>
<evidence type="ECO:0000313" key="1">
    <source>
        <dbReference type="EMBL" id="NYG07549.1"/>
    </source>
</evidence>
<dbReference type="AlphaFoldDB" id="A0A852WFK5"/>
<reference evidence="1 2" key="1">
    <citation type="submission" date="2020-07" db="EMBL/GenBank/DDBJ databases">
        <title>Sequencing the genomes of 1000 actinobacteria strains.</title>
        <authorList>
            <person name="Klenk H.-P."/>
        </authorList>
    </citation>
    <scope>NUCLEOTIDE SEQUENCE [LARGE SCALE GENOMIC DNA]</scope>
    <source>
        <strain evidence="1 2">DSM 23987</strain>
    </source>
</reference>
<dbReference type="InterPro" id="IPR008792">
    <property type="entry name" value="PQQD"/>
</dbReference>
<dbReference type="Pfam" id="PF05402">
    <property type="entry name" value="PqqD"/>
    <property type="match status" value="1"/>
</dbReference>
<dbReference type="InterPro" id="IPR041881">
    <property type="entry name" value="PqqD_sf"/>
</dbReference>
<dbReference type="RefSeq" id="WP_179421883.1">
    <property type="nucleotide sequence ID" value="NZ_JACCAB010000001.1"/>
</dbReference>
<comment type="caution">
    <text evidence="1">The sequence shown here is derived from an EMBL/GenBank/DDBJ whole genome shotgun (WGS) entry which is preliminary data.</text>
</comment>
<proteinExistence type="predicted"/>
<sequence length="100" mass="10737">MTDTVWRLEPDLAVVESPGRVVVLDLTTPRTARPFVMEGSAHAIWQALDGRPTTDQLVARVAAAFGLPAADVEPDVLGFLAELESRGLVSRVPPDRSMTG</sequence>
<dbReference type="EMBL" id="JACCAB010000001">
    <property type="protein sequence ID" value="NYG07549.1"/>
    <property type="molecule type" value="Genomic_DNA"/>
</dbReference>
<protein>
    <recommendedName>
        <fullName evidence="3">PqqD family protein</fullName>
    </recommendedName>
</protein>
<accession>A0A852WFK5</accession>
<dbReference type="Proteomes" id="UP000573599">
    <property type="component" value="Unassembled WGS sequence"/>
</dbReference>
<keyword evidence="2" id="KW-1185">Reference proteome</keyword>
<evidence type="ECO:0000313" key="2">
    <source>
        <dbReference type="Proteomes" id="UP000573599"/>
    </source>
</evidence>